<name>A0A2H0NCR8_9BACT</name>
<evidence type="ECO:0000313" key="2">
    <source>
        <dbReference type="Proteomes" id="UP000230564"/>
    </source>
</evidence>
<sequence length="80" mass="9249">MQTIQQNSNLDLIEIKALWQAVLLQAIIDIKSTPQAKEAAIKWVKKEKKDFEMVCYLGGLNPEKERENILKLIKRIQNGK</sequence>
<gene>
    <name evidence="1" type="ORF">COV55_02965</name>
</gene>
<proteinExistence type="predicted"/>
<evidence type="ECO:0000313" key="1">
    <source>
        <dbReference type="EMBL" id="PIR06692.1"/>
    </source>
</evidence>
<dbReference type="Proteomes" id="UP000230564">
    <property type="component" value="Unassembled WGS sequence"/>
</dbReference>
<organism evidence="1 2">
    <name type="scientific">Candidatus Komeilibacteria bacterium CG11_big_fil_rev_8_21_14_0_20_36_20</name>
    <dbReference type="NCBI Taxonomy" id="1974477"/>
    <lineage>
        <taxon>Bacteria</taxon>
        <taxon>Candidatus Komeiliibacteriota</taxon>
    </lineage>
</organism>
<accession>A0A2H0NCR8</accession>
<reference evidence="1 2" key="1">
    <citation type="submission" date="2017-09" db="EMBL/GenBank/DDBJ databases">
        <title>Depth-based differentiation of microbial function through sediment-hosted aquifers and enrichment of novel symbionts in the deep terrestrial subsurface.</title>
        <authorList>
            <person name="Probst A.J."/>
            <person name="Ladd B."/>
            <person name="Jarett J.K."/>
            <person name="Geller-Mcgrath D.E."/>
            <person name="Sieber C.M."/>
            <person name="Emerson J.B."/>
            <person name="Anantharaman K."/>
            <person name="Thomas B.C."/>
            <person name="Malmstrom R."/>
            <person name="Stieglmeier M."/>
            <person name="Klingl A."/>
            <person name="Woyke T."/>
            <person name="Ryan C.M."/>
            <person name="Banfield J.F."/>
        </authorList>
    </citation>
    <scope>NUCLEOTIDE SEQUENCE [LARGE SCALE GENOMIC DNA]</scope>
    <source>
        <strain evidence="1">CG11_big_fil_rev_8_21_14_0_20_36_20</strain>
    </source>
</reference>
<dbReference type="EMBL" id="PCWQ01000011">
    <property type="protein sequence ID" value="PIR06692.1"/>
    <property type="molecule type" value="Genomic_DNA"/>
</dbReference>
<dbReference type="AlphaFoldDB" id="A0A2H0NCR8"/>
<protein>
    <submittedName>
        <fullName evidence="1">Uncharacterized protein</fullName>
    </submittedName>
</protein>
<comment type="caution">
    <text evidence="1">The sequence shown here is derived from an EMBL/GenBank/DDBJ whole genome shotgun (WGS) entry which is preliminary data.</text>
</comment>